<dbReference type="FunFam" id="1.20.960.40:FF:000002">
    <property type="entry name" value="LisH domain-containing protein FOPNL"/>
    <property type="match status" value="1"/>
</dbReference>
<evidence type="ECO:0000256" key="10">
    <source>
        <dbReference type="ARBA" id="ARBA00070736"/>
    </source>
</evidence>
<dbReference type="PROSITE" id="PS50896">
    <property type="entry name" value="LISH"/>
    <property type="match status" value="1"/>
</dbReference>
<protein>
    <recommendedName>
        <fullName evidence="10">Centrosomal protein 20</fullName>
    </recommendedName>
    <alternativeName>
        <fullName evidence="11">FGFR1OP N-terminal-like protein</fullName>
    </alternativeName>
    <alternativeName>
        <fullName evidence="12">LisH domain-containing protein FOPNL</fullName>
    </alternativeName>
</protein>
<dbReference type="SMART" id="SM00667">
    <property type="entry name" value="LisH"/>
    <property type="match status" value="1"/>
</dbReference>
<evidence type="ECO:0000256" key="1">
    <source>
        <dbReference type="ARBA" id="ARBA00004120"/>
    </source>
</evidence>
<dbReference type="GO" id="GO:0030030">
    <property type="term" value="P:cell projection organization"/>
    <property type="evidence" value="ECO:0007669"/>
    <property type="project" value="UniProtKB-KW"/>
</dbReference>
<dbReference type="EMBL" id="VJMJ01000048">
    <property type="protein sequence ID" value="KAF0740572.1"/>
    <property type="molecule type" value="Genomic_DNA"/>
</dbReference>
<evidence type="ECO:0000313" key="16">
    <source>
        <dbReference type="Proteomes" id="UP000481153"/>
    </source>
</evidence>
<feature type="domain" description="FGFR1 oncogene partner (FOP) N-terminal dimerisation" evidence="14">
    <location>
        <begin position="51"/>
        <end position="115"/>
    </location>
</feature>
<comment type="similarity">
    <text evidence="4">Belongs to the CEP43 family.</text>
</comment>
<feature type="compositionally biased region" description="Polar residues" evidence="13">
    <location>
        <begin position="123"/>
        <end position="138"/>
    </location>
</feature>
<evidence type="ECO:0000256" key="9">
    <source>
        <dbReference type="ARBA" id="ARBA00055043"/>
    </source>
</evidence>
<evidence type="ECO:0000256" key="6">
    <source>
        <dbReference type="ARBA" id="ARBA00022794"/>
    </source>
</evidence>
<evidence type="ECO:0000256" key="13">
    <source>
        <dbReference type="SAM" id="MobiDB-lite"/>
    </source>
</evidence>
<evidence type="ECO:0000259" key="14">
    <source>
        <dbReference type="Pfam" id="PF09398"/>
    </source>
</evidence>
<dbReference type="InterPro" id="IPR006594">
    <property type="entry name" value="LisH"/>
</dbReference>
<name>A0A6G0XK54_9STRA</name>
<feature type="region of interest" description="Disordered" evidence="13">
    <location>
        <begin position="121"/>
        <end position="174"/>
    </location>
</feature>
<dbReference type="AlphaFoldDB" id="A0A6G0XK54"/>
<dbReference type="Gene3D" id="1.20.960.40">
    <property type="match status" value="1"/>
</dbReference>
<dbReference type="Pfam" id="PF09398">
    <property type="entry name" value="FOP_dimer"/>
    <property type="match status" value="1"/>
</dbReference>
<dbReference type="InterPro" id="IPR018993">
    <property type="entry name" value="FOP_dimerisation-dom_N"/>
</dbReference>
<comment type="function">
    <text evidence="9">Involved in the biogenesis of cilia. Required for the recruitment of PLK1 to centrosomes and S phase progression.</text>
</comment>
<comment type="caution">
    <text evidence="15">The sequence shown here is derived from an EMBL/GenBank/DDBJ whole genome shotgun (WGS) entry which is preliminary data.</text>
</comment>
<keyword evidence="5" id="KW-0963">Cytoplasm</keyword>
<evidence type="ECO:0000256" key="2">
    <source>
        <dbReference type="ARBA" id="ARBA00004463"/>
    </source>
</evidence>
<evidence type="ECO:0000313" key="15">
    <source>
        <dbReference type="EMBL" id="KAF0740572.1"/>
    </source>
</evidence>
<gene>
    <name evidence="15" type="ORF">Ae201684_003949</name>
</gene>
<evidence type="ECO:0000256" key="8">
    <source>
        <dbReference type="ARBA" id="ARBA00023273"/>
    </source>
</evidence>
<evidence type="ECO:0000256" key="11">
    <source>
        <dbReference type="ARBA" id="ARBA00076755"/>
    </source>
</evidence>
<evidence type="ECO:0000256" key="7">
    <source>
        <dbReference type="ARBA" id="ARBA00023212"/>
    </source>
</evidence>
<dbReference type="VEuPathDB" id="FungiDB:AeMF1_010260"/>
<evidence type="ECO:0000256" key="12">
    <source>
        <dbReference type="ARBA" id="ARBA00081996"/>
    </source>
</evidence>
<dbReference type="GO" id="GO:0034453">
    <property type="term" value="P:microtubule anchoring"/>
    <property type="evidence" value="ECO:0007669"/>
    <property type="project" value="InterPro"/>
</dbReference>
<reference evidence="15 16" key="1">
    <citation type="submission" date="2019-07" db="EMBL/GenBank/DDBJ databases">
        <title>Genomics analysis of Aphanomyces spp. identifies a new class of oomycete effector associated with host adaptation.</title>
        <authorList>
            <person name="Gaulin E."/>
        </authorList>
    </citation>
    <scope>NUCLEOTIDE SEQUENCE [LARGE SCALE GENOMIC DNA]</scope>
    <source>
        <strain evidence="15 16">ATCC 201684</strain>
    </source>
</reference>
<proteinExistence type="inferred from homology"/>
<keyword evidence="6" id="KW-0970">Cilium biogenesis/degradation</keyword>
<organism evidence="15 16">
    <name type="scientific">Aphanomyces euteiches</name>
    <dbReference type="NCBI Taxonomy" id="100861"/>
    <lineage>
        <taxon>Eukaryota</taxon>
        <taxon>Sar</taxon>
        <taxon>Stramenopiles</taxon>
        <taxon>Oomycota</taxon>
        <taxon>Saprolegniomycetes</taxon>
        <taxon>Saprolegniales</taxon>
        <taxon>Verrucalvaceae</taxon>
        <taxon>Aphanomyces</taxon>
    </lineage>
</organism>
<evidence type="ECO:0000256" key="3">
    <source>
        <dbReference type="ARBA" id="ARBA00004607"/>
    </source>
</evidence>
<evidence type="ECO:0000256" key="5">
    <source>
        <dbReference type="ARBA" id="ARBA00022490"/>
    </source>
</evidence>
<dbReference type="Proteomes" id="UP000481153">
    <property type="component" value="Unassembled WGS sequence"/>
</dbReference>
<keyword evidence="8" id="KW-0966">Cell projection</keyword>
<evidence type="ECO:0000256" key="4">
    <source>
        <dbReference type="ARBA" id="ARBA00005385"/>
    </source>
</evidence>
<dbReference type="PANTHER" id="PTHR15431:SF4">
    <property type="entry name" value="PROTEIN TONNEAU 1B"/>
    <property type="match status" value="1"/>
</dbReference>
<keyword evidence="16" id="KW-1185">Reference proteome</keyword>
<dbReference type="GO" id="GO:0005929">
    <property type="term" value="C:cilium"/>
    <property type="evidence" value="ECO:0007669"/>
    <property type="project" value="UniProtKB-ARBA"/>
</dbReference>
<dbReference type="GO" id="GO:0034451">
    <property type="term" value="C:centriolar satellite"/>
    <property type="evidence" value="ECO:0007669"/>
    <property type="project" value="UniProtKB-SubCell"/>
</dbReference>
<sequence length="206" mass="22756">MDGTLSLSDLKDALKETLEARGSMGQIKARIRAEIFNALDEGAPKAKISNENLIVNELIREYMEYNGYRHTLSVFLPESGQPVEKPFQRRFLAQELNITDDPRYTQVPLLYSIVAALQDSRNHPSNATPVEKTQTERAPSNADAMHARPLSAQSHQSHPSPTPSHAQSASSSPLYSTPISVVSFHSYEPTWLDEPSGNNSAVVISK</sequence>
<keyword evidence="7" id="KW-0206">Cytoskeleton</keyword>
<accession>A0A6G0XK54</accession>
<feature type="compositionally biased region" description="Low complexity" evidence="13">
    <location>
        <begin position="149"/>
        <end position="174"/>
    </location>
</feature>
<comment type="subcellular location">
    <subcellularLocation>
        <location evidence="1">Cytoplasm</location>
        <location evidence="1">Cytoskeleton</location>
        <location evidence="1">Cilium basal body</location>
    </subcellularLocation>
    <subcellularLocation>
        <location evidence="3">Cytoplasm</location>
        <location evidence="3">Cytoskeleton</location>
        <location evidence="3">Microtubule organizing center</location>
        <location evidence="3">Centrosome</location>
        <location evidence="3">Centriolar satellite</location>
    </subcellularLocation>
    <subcellularLocation>
        <location evidence="2">Cytoplasmic granule</location>
    </subcellularLocation>
</comment>
<dbReference type="PANTHER" id="PTHR15431">
    <property type="entry name" value="FGFR1 ONCOGENE PARTNER/LISH DOMAIN-CONTAINING PROTEIN"/>
    <property type="match status" value="1"/>
</dbReference>